<reference evidence="5" key="3">
    <citation type="submission" date="2025-08" db="UniProtKB">
        <authorList>
            <consortium name="Ensembl"/>
        </authorList>
    </citation>
    <scope>IDENTIFICATION</scope>
</reference>
<dbReference type="EMBL" id="EAAA01001807">
    <property type="status" value="NOT_ANNOTATED_CDS"/>
    <property type="molecule type" value="Genomic_DNA"/>
</dbReference>
<dbReference type="PANTHER" id="PTHR22959:SF0">
    <property type="entry name" value="PARTNER OF Y14 AND MAGO"/>
    <property type="match status" value="1"/>
</dbReference>
<feature type="compositionally biased region" description="Polar residues" evidence="3">
    <location>
        <begin position="72"/>
        <end position="85"/>
    </location>
</feature>
<name>F6QKM5_CIOIN</name>
<dbReference type="InterPro" id="IPR036348">
    <property type="entry name" value="WIBG_N_sf"/>
</dbReference>
<reference evidence="6" key="1">
    <citation type="journal article" date="2002" name="Science">
        <title>The draft genome of Ciona intestinalis: insights into chordate and vertebrate origins.</title>
        <authorList>
            <person name="Dehal P."/>
            <person name="Satou Y."/>
            <person name="Campbell R.K."/>
            <person name="Chapman J."/>
            <person name="Degnan B."/>
            <person name="De Tomaso A."/>
            <person name="Davidson B."/>
            <person name="Di Gregorio A."/>
            <person name="Gelpke M."/>
            <person name="Goodstein D.M."/>
            <person name="Harafuji N."/>
            <person name="Hastings K.E."/>
            <person name="Ho I."/>
            <person name="Hotta K."/>
            <person name="Huang W."/>
            <person name="Kawashima T."/>
            <person name="Lemaire P."/>
            <person name="Martinez D."/>
            <person name="Meinertzhagen I.A."/>
            <person name="Necula S."/>
            <person name="Nonaka M."/>
            <person name="Putnam N."/>
            <person name="Rash S."/>
            <person name="Saiga H."/>
            <person name="Satake M."/>
            <person name="Terry A."/>
            <person name="Yamada L."/>
            <person name="Wang H.G."/>
            <person name="Awazu S."/>
            <person name="Azumi K."/>
            <person name="Boore J."/>
            <person name="Branno M."/>
            <person name="Chin-Bow S."/>
            <person name="DeSantis R."/>
            <person name="Doyle S."/>
            <person name="Francino P."/>
            <person name="Keys D.N."/>
            <person name="Haga S."/>
            <person name="Hayashi H."/>
            <person name="Hino K."/>
            <person name="Imai K.S."/>
            <person name="Inaba K."/>
            <person name="Kano S."/>
            <person name="Kobayashi K."/>
            <person name="Kobayashi M."/>
            <person name="Lee B.I."/>
            <person name="Makabe K.W."/>
            <person name="Manohar C."/>
            <person name="Matassi G."/>
            <person name="Medina M."/>
            <person name="Mochizuki Y."/>
            <person name="Mount S."/>
            <person name="Morishita T."/>
            <person name="Miura S."/>
            <person name="Nakayama A."/>
            <person name="Nishizaka S."/>
            <person name="Nomoto H."/>
            <person name="Ohta F."/>
            <person name="Oishi K."/>
            <person name="Rigoutsos I."/>
            <person name="Sano M."/>
            <person name="Sasaki A."/>
            <person name="Sasakura Y."/>
            <person name="Shoguchi E."/>
            <person name="Shin-i T."/>
            <person name="Spagnuolo A."/>
            <person name="Stainier D."/>
            <person name="Suzuki M.M."/>
            <person name="Tassy O."/>
            <person name="Takatori N."/>
            <person name="Tokuoka M."/>
            <person name="Yagi K."/>
            <person name="Yoshizaki F."/>
            <person name="Wada S."/>
            <person name="Zhang C."/>
            <person name="Hyatt P.D."/>
            <person name="Larimer F."/>
            <person name="Detter C."/>
            <person name="Doggett N."/>
            <person name="Glavina T."/>
            <person name="Hawkins T."/>
            <person name="Richardson P."/>
            <person name="Lucas S."/>
            <person name="Kohara Y."/>
            <person name="Levine M."/>
            <person name="Satoh N."/>
            <person name="Rokhsar D.S."/>
        </authorList>
    </citation>
    <scope>NUCLEOTIDE SEQUENCE [LARGE SCALE GENOMIC DNA]</scope>
</reference>
<dbReference type="InParanoid" id="F6QKM5"/>
<dbReference type="InterPro" id="IPR015362">
    <property type="entry name" value="WIBG_mago-bd"/>
</dbReference>
<dbReference type="STRING" id="7719.ENSCINP00000013273"/>
<dbReference type="AlphaFoldDB" id="F6QKM5"/>
<dbReference type="HOGENOM" id="CLU_074603_3_0_1"/>
<dbReference type="PANTHER" id="PTHR22959">
    <property type="entry name" value="PYM PROTEIN"/>
    <property type="match status" value="1"/>
</dbReference>
<dbReference type="FunCoup" id="F6QKM5">
    <property type="interactions" value="286"/>
</dbReference>
<keyword evidence="6" id="KW-1185">Reference proteome</keyword>
<accession>F6QKM5</accession>
<dbReference type="SMART" id="SM01273">
    <property type="entry name" value="Mago-bind"/>
    <property type="match status" value="1"/>
</dbReference>
<feature type="domain" description="WIBG Mago-binding" evidence="4">
    <location>
        <begin position="12"/>
        <end position="38"/>
    </location>
</feature>
<dbReference type="GO" id="GO:0003723">
    <property type="term" value="F:RNA binding"/>
    <property type="evidence" value="ECO:0000318"/>
    <property type="project" value="GO_Central"/>
</dbReference>
<evidence type="ECO:0000256" key="1">
    <source>
        <dbReference type="ARBA" id="ARBA00009394"/>
    </source>
</evidence>
<feature type="region of interest" description="Disordered" evidence="3">
    <location>
        <begin position="43"/>
        <end position="111"/>
    </location>
</feature>
<sequence length="209" mass="23314">QATGIVRDDRGSVAFIPATQRPDGTWRKAQRVKEGYVPDEDVKRYETSRARNRRNAPACPGLSPDFVAPIQTKKSVPGFSSSSTDVELPLSKGAKKNLKRKEQRLKKKGEQNEVLIQQQYNDLVTGDKNVSEITEKLATSHVSSSNASSLTDTEAAAKKIKNLKKKIRQIDDLKAKIDSGEISKPDKTQLEKIQKRQEIIDELNKLESS</sequence>
<evidence type="ECO:0000256" key="3">
    <source>
        <dbReference type="SAM" id="MobiDB-lite"/>
    </source>
</evidence>
<reference evidence="5" key="2">
    <citation type="journal article" date="2008" name="Genome Biol.">
        <title>Improved genome assembly and evidence-based global gene model set for the chordate Ciona intestinalis: new insight into intron and operon populations.</title>
        <authorList>
            <person name="Satou Y."/>
            <person name="Mineta K."/>
            <person name="Ogasawara M."/>
            <person name="Sasakura Y."/>
            <person name="Shoguchi E."/>
            <person name="Ueno K."/>
            <person name="Yamada L."/>
            <person name="Matsumoto J."/>
            <person name="Wasserscheid J."/>
            <person name="Dewar K."/>
            <person name="Wiley G.B."/>
            <person name="Macmil S.L."/>
            <person name="Roe B.A."/>
            <person name="Zeller R.W."/>
            <person name="Hastings K.E."/>
            <person name="Lemaire P."/>
            <person name="Lindquist E."/>
            <person name="Endo T."/>
            <person name="Hotta K."/>
            <person name="Inaba K."/>
        </authorList>
    </citation>
    <scope>NUCLEOTIDE SEQUENCE [LARGE SCALE GENOMIC DNA]</scope>
    <source>
        <strain evidence="5">wild type</strain>
    </source>
</reference>
<evidence type="ECO:0000259" key="4">
    <source>
        <dbReference type="SMART" id="SM01273"/>
    </source>
</evidence>
<feature type="compositionally biased region" description="Basic residues" evidence="3">
    <location>
        <begin position="93"/>
        <end position="107"/>
    </location>
</feature>
<evidence type="ECO:0000313" key="6">
    <source>
        <dbReference type="Proteomes" id="UP000008144"/>
    </source>
</evidence>
<dbReference type="GeneTree" id="ENSGT00730000111107"/>
<protein>
    <recommendedName>
        <fullName evidence="4">WIBG Mago-binding domain-containing protein</fullName>
    </recommendedName>
</protein>
<dbReference type="Pfam" id="PF09282">
    <property type="entry name" value="Mago-bind"/>
    <property type="match status" value="1"/>
</dbReference>
<evidence type="ECO:0000256" key="2">
    <source>
        <dbReference type="ARBA" id="ARBA00025900"/>
    </source>
</evidence>
<dbReference type="OMA" id="IPGCADS"/>
<comment type="subunit">
    <text evidence="2">Interacts (via N-terminus) with magoh and rbm8a; the interaction is direct. Associates (eIF2A-like region) with the 40S ribosomal subunit and the 48S preinitiation complex.</text>
</comment>
<dbReference type="Ensembl" id="ENSCINT00000013273.3">
    <property type="protein sequence ID" value="ENSCINP00000013273.3"/>
    <property type="gene ID" value="ENSCING00000006448.3"/>
</dbReference>
<reference evidence="5" key="4">
    <citation type="submission" date="2025-09" db="UniProtKB">
        <authorList>
            <consortium name="Ensembl"/>
        </authorList>
    </citation>
    <scope>IDENTIFICATION</scope>
</reference>
<dbReference type="GO" id="GO:0005737">
    <property type="term" value="C:cytoplasm"/>
    <property type="evidence" value="ECO:0000318"/>
    <property type="project" value="GO_Central"/>
</dbReference>
<dbReference type="GO" id="GO:0035145">
    <property type="term" value="C:exon-exon junction complex"/>
    <property type="evidence" value="ECO:0000318"/>
    <property type="project" value="GO_Central"/>
</dbReference>
<comment type="similarity">
    <text evidence="1">Belongs to the pym family.</text>
</comment>
<dbReference type="GO" id="GO:1903259">
    <property type="term" value="P:exon-exon junction complex disassembly"/>
    <property type="evidence" value="ECO:0000318"/>
    <property type="project" value="GO_Central"/>
</dbReference>
<proteinExistence type="inferred from homology"/>
<evidence type="ECO:0000313" key="5">
    <source>
        <dbReference type="Ensembl" id="ENSCINP00000013273.3"/>
    </source>
</evidence>
<organism evidence="5 6">
    <name type="scientific">Ciona intestinalis</name>
    <name type="common">Transparent sea squirt</name>
    <name type="synonym">Ascidia intestinalis</name>
    <dbReference type="NCBI Taxonomy" id="7719"/>
    <lineage>
        <taxon>Eukaryota</taxon>
        <taxon>Metazoa</taxon>
        <taxon>Chordata</taxon>
        <taxon>Tunicata</taxon>
        <taxon>Ascidiacea</taxon>
        <taxon>Phlebobranchia</taxon>
        <taxon>Cionidae</taxon>
        <taxon>Ciona</taxon>
    </lineage>
</organism>
<dbReference type="SUPFAM" id="SSF101931">
    <property type="entry name" value="Pym (Within the bgcn gene intron protein, WIBG), N-terminal domain"/>
    <property type="match status" value="1"/>
</dbReference>
<dbReference type="InterPro" id="IPR039333">
    <property type="entry name" value="PYM1"/>
</dbReference>
<dbReference type="Proteomes" id="UP000008144">
    <property type="component" value="Chromosome 3"/>
</dbReference>